<dbReference type="AlphaFoldDB" id="A0A447RQ17"/>
<reference evidence="1 2" key="1">
    <citation type="submission" date="2018-12" db="EMBL/GenBank/DDBJ databases">
        <authorList>
            <consortium name="Pathogen Informatics"/>
        </authorList>
    </citation>
    <scope>NUCLEOTIDE SEQUENCE [LARGE SCALE GENOMIC DNA]</scope>
    <source>
        <strain evidence="1 2">NCTC13635</strain>
    </source>
</reference>
<evidence type="ECO:0000313" key="2">
    <source>
        <dbReference type="Proteomes" id="UP000282433"/>
    </source>
</evidence>
<accession>A0A447RQ17</accession>
<evidence type="ECO:0000313" key="1">
    <source>
        <dbReference type="EMBL" id="VEB01903.1"/>
    </source>
</evidence>
<dbReference type="Proteomes" id="UP000282433">
    <property type="component" value="Chromosome"/>
</dbReference>
<sequence>MPKLAQRTGVAAGAQPLLQRVIDVALAIIEAWRGVTNLINLLGEVAGVDRCPDGIRLVYQ</sequence>
<organism evidence="1 2">
    <name type="scientific">Klebsiella pneumoniae</name>
    <dbReference type="NCBI Taxonomy" id="573"/>
    <lineage>
        <taxon>Bacteria</taxon>
        <taxon>Pseudomonadati</taxon>
        <taxon>Pseudomonadota</taxon>
        <taxon>Gammaproteobacteria</taxon>
        <taxon>Enterobacterales</taxon>
        <taxon>Enterobacteriaceae</taxon>
        <taxon>Klebsiella/Raoultella group</taxon>
        <taxon>Klebsiella</taxon>
        <taxon>Klebsiella pneumoniae complex</taxon>
    </lineage>
</organism>
<gene>
    <name evidence="1" type="ORF">NCTC13635_02439</name>
</gene>
<name>A0A447RQ17_KLEPN</name>
<proteinExistence type="predicted"/>
<dbReference type="EMBL" id="LR134162">
    <property type="protein sequence ID" value="VEB01903.1"/>
    <property type="molecule type" value="Genomic_DNA"/>
</dbReference>
<protein>
    <submittedName>
        <fullName evidence="1">Uncharacterized protein</fullName>
    </submittedName>
</protein>